<accession>A0A3N1HGW7</accession>
<organism evidence="2 3">
    <name type="scientific">Saccharothrix texasensis</name>
    <dbReference type="NCBI Taxonomy" id="103734"/>
    <lineage>
        <taxon>Bacteria</taxon>
        <taxon>Bacillati</taxon>
        <taxon>Actinomycetota</taxon>
        <taxon>Actinomycetes</taxon>
        <taxon>Pseudonocardiales</taxon>
        <taxon>Pseudonocardiaceae</taxon>
        <taxon>Saccharothrix</taxon>
    </lineage>
</organism>
<dbReference type="EMBL" id="RJKM01000001">
    <property type="protein sequence ID" value="ROP41737.1"/>
    <property type="molecule type" value="Genomic_DNA"/>
</dbReference>
<keyword evidence="3" id="KW-1185">Reference proteome</keyword>
<feature type="compositionally biased region" description="Polar residues" evidence="1">
    <location>
        <begin position="98"/>
        <end position="108"/>
    </location>
</feature>
<feature type="region of interest" description="Disordered" evidence="1">
    <location>
        <begin position="1"/>
        <end position="55"/>
    </location>
</feature>
<evidence type="ECO:0000313" key="2">
    <source>
        <dbReference type="EMBL" id="ROP41737.1"/>
    </source>
</evidence>
<evidence type="ECO:0000313" key="3">
    <source>
        <dbReference type="Proteomes" id="UP000268727"/>
    </source>
</evidence>
<dbReference type="Proteomes" id="UP000268727">
    <property type="component" value="Unassembled WGS sequence"/>
</dbReference>
<feature type="compositionally biased region" description="Polar residues" evidence="1">
    <location>
        <begin position="82"/>
        <end position="91"/>
    </location>
</feature>
<evidence type="ECO:0000256" key="1">
    <source>
        <dbReference type="SAM" id="MobiDB-lite"/>
    </source>
</evidence>
<dbReference type="AlphaFoldDB" id="A0A3N1HGW7"/>
<name>A0A3N1HGW7_9PSEU</name>
<gene>
    <name evidence="2" type="ORF">EDD40_7174</name>
</gene>
<protein>
    <submittedName>
        <fullName evidence="2">Uncharacterized protein</fullName>
    </submittedName>
</protein>
<reference evidence="2 3" key="1">
    <citation type="submission" date="2018-11" db="EMBL/GenBank/DDBJ databases">
        <title>Sequencing the genomes of 1000 actinobacteria strains.</title>
        <authorList>
            <person name="Klenk H.-P."/>
        </authorList>
    </citation>
    <scope>NUCLEOTIDE SEQUENCE [LARGE SCALE GENOMIC DNA]</scope>
    <source>
        <strain evidence="2 3">DSM 44231</strain>
    </source>
</reference>
<proteinExistence type="predicted"/>
<sequence>MVHTSGSDVDRSRNHINGNSFRWTRWRGDRPPCTDLDEAAPECAPPAGLGGLDKSRPVDAEAWYARKLDLWCGQLTGDLISVSRSGPSTGATADLSPDRTSSGRPPVS</sequence>
<feature type="region of interest" description="Disordered" evidence="1">
    <location>
        <begin position="82"/>
        <end position="108"/>
    </location>
</feature>
<comment type="caution">
    <text evidence="2">The sequence shown here is derived from an EMBL/GenBank/DDBJ whole genome shotgun (WGS) entry which is preliminary data.</text>
</comment>